<dbReference type="GO" id="GO:0003723">
    <property type="term" value="F:RNA binding"/>
    <property type="evidence" value="ECO:0007669"/>
    <property type="project" value="UniProtKB-KW"/>
</dbReference>
<keyword evidence="3" id="KW-0694">RNA-binding</keyword>
<evidence type="ECO:0000256" key="3">
    <source>
        <dbReference type="ARBA" id="ARBA00022884"/>
    </source>
</evidence>
<dbReference type="OrthoDB" id="4255at2759"/>
<comment type="caution">
    <text evidence="5">The sequence shown here is derived from an EMBL/GenBank/DDBJ whole genome shotgun (WGS) entry which is preliminary data.</text>
</comment>
<proteinExistence type="predicted"/>
<feature type="domain" description="Helicase ATP-binding" evidence="4">
    <location>
        <begin position="52"/>
        <end position="121"/>
    </location>
</feature>
<dbReference type="EMBL" id="BKCP01005206">
    <property type="protein sequence ID" value="GER36737.1"/>
    <property type="molecule type" value="Genomic_DNA"/>
</dbReference>
<dbReference type="PANTHER" id="PTHR47958">
    <property type="entry name" value="ATP-DEPENDENT RNA HELICASE DBP3"/>
    <property type="match status" value="1"/>
</dbReference>
<protein>
    <submittedName>
        <fullName evidence="5">DEAD-box ATP-dependent RNA helicase</fullName>
    </submittedName>
</protein>
<sequence length="121" mass="13834">MEPSDGSLMEQFITLCIDTCPMCIYCRTRVNIPFVDNYGWLHKPSHSMRAVLVPALEGRDIIARAKTRTGKTLAFGILILKGHSDQDEESFPIRRCRLPKVLVLAPTREMAKQVEKEFKEQ</sequence>
<keyword evidence="6" id="KW-1185">Reference proteome</keyword>
<reference evidence="6" key="1">
    <citation type="journal article" date="2019" name="Curr. Biol.">
        <title>Genome Sequence of Striga asiatica Provides Insight into the Evolution of Plant Parasitism.</title>
        <authorList>
            <person name="Yoshida S."/>
            <person name="Kim S."/>
            <person name="Wafula E.K."/>
            <person name="Tanskanen J."/>
            <person name="Kim Y.M."/>
            <person name="Honaas L."/>
            <person name="Yang Z."/>
            <person name="Spallek T."/>
            <person name="Conn C.E."/>
            <person name="Ichihashi Y."/>
            <person name="Cheong K."/>
            <person name="Cui S."/>
            <person name="Der J.P."/>
            <person name="Gundlach H."/>
            <person name="Jiao Y."/>
            <person name="Hori C."/>
            <person name="Ishida J.K."/>
            <person name="Kasahara H."/>
            <person name="Kiba T."/>
            <person name="Kim M.S."/>
            <person name="Koo N."/>
            <person name="Laohavisit A."/>
            <person name="Lee Y.H."/>
            <person name="Lumba S."/>
            <person name="McCourt P."/>
            <person name="Mortimer J.C."/>
            <person name="Mutuku J.M."/>
            <person name="Nomura T."/>
            <person name="Sasaki-Sekimoto Y."/>
            <person name="Seto Y."/>
            <person name="Wang Y."/>
            <person name="Wakatake T."/>
            <person name="Sakakibara H."/>
            <person name="Demura T."/>
            <person name="Yamaguchi S."/>
            <person name="Yoneyama K."/>
            <person name="Manabe R.I."/>
            <person name="Nelson D.C."/>
            <person name="Schulman A.H."/>
            <person name="Timko M.P."/>
            <person name="dePamphilis C.W."/>
            <person name="Choi D."/>
            <person name="Shirasu K."/>
        </authorList>
    </citation>
    <scope>NUCLEOTIDE SEQUENCE [LARGE SCALE GENOMIC DNA]</scope>
    <source>
        <strain evidence="6">cv. UVA1</strain>
    </source>
</reference>
<dbReference type="SUPFAM" id="SSF52540">
    <property type="entry name" value="P-loop containing nucleoside triphosphate hydrolases"/>
    <property type="match status" value="1"/>
</dbReference>
<dbReference type="AlphaFoldDB" id="A0A5A7PXA2"/>
<dbReference type="InterPro" id="IPR011545">
    <property type="entry name" value="DEAD/DEAH_box_helicase_dom"/>
</dbReference>
<keyword evidence="1" id="KW-0378">Hydrolase</keyword>
<evidence type="ECO:0000259" key="4">
    <source>
        <dbReference type="PROSITE" id="PS51192"/>
    </source>
</evidence>
<keyword evidence="2 5" id="KW-0067">ATP-binding</keyword>
<evidence type="ECO:0000313" key="5">
    <source>
        <dbReference type="EMBL" id="GER36737.1"/>
    </source>
</evidence>
<dbReference type="GO" id="GO:0004386">
    <property type="term" value="F:helicase activity"/>
    <property type="evidence" value="ECO:0007669"/>
    <property type="project" value="UniProtKB-KW"/>
</dbReference>
<dbReference type="Gene3D" id="3.40.50.300">
    <property type="entry name" value="P-loop containing nucleotide triphosphate hydrolases"/>
    <property type="match status" value="1"/>
</dbReference>
<dbReference type="Pfam" id="PF00270">
    <property type="entry name" value="DEAD"/>
    <property type="match status" value="1"/>
</dbReference>
<dbReference type="Proteomes" id="UP000325081">
    <property type="component" value="Unassembled WGS sequence"/>
</dbReference>
<organism evidence="5 6">
    <name type="scientific">Striga asiatica</name>
    <name type="common">Asiatic witchweed</name>
    <name type="synonym">Buchnera asiatica</name>
    <dbReference type="NCBI Taxonomy" id="4170"/>
    <lineage>
        <taxon>Eukaryota</taxon>
        <taxon>Viridiplantae</taxon>
        <taxon>Streptophyta</taxon>
        <taxon>Embryophyta</taxon>
        <taxon>Tracheophyta</taxon>
        <taxon>Spermatophyta</taxon>
        <taxon>Magnoliopsida</taxon>
        <taxon>eudicotyledons</taxon>
        <taxon>Gunneridae</taxon>
        <taxon>Pentapetalae</taxon>
        <taxon>asterids</taxon>
        <taxon>lamiids</taxon>
        <taxon>Lamiales</taxon>
        <taxon>Orobanchaceae</taxon>
        <taxon>Buchnereae</taxon>
        <taxon>Striga</taxon>
    </lineage>
</organism>
<dbReference type="GO" id="GO:0005524">
    <property type="term" value="F:ATP binding"/>
    <property type="evidence" value="ECO:0007669"/>
    <property type="project" value="InterPro"/>
</dbReference>
<evidence type="ECO:0000313" key="6">
    <source>
        <dbReference type="Proteomes" id="UP000325081"/>
    </source>
</evidence>
<dbReference type="InterPro" id="IPR027417">
    <property type="entry name" value="P-loop_NTPase"/>
</dbReference>
<dbReference type="InterPro" id="IPR014001">
    <property type="entry name" value="Helicase_ATP-bd"/>
</dbReference>
<dbReference type="PROSITE" id="PS51192">
    <property type="entry name" value="HELICASE_ATP_BIND_1"/>
    <property type="match status" value="1"/>
</dbReference>
<evidence type="ECO:0000256" key="2">
    <source>
        <dbReference type="ARBA" id="ARBA00022806"/>
    </source>
</evidence>
<name>A0A5A7PXA2_STRAF</name>
<dbReference type="GO" id="GO:0016787">
    <property type="term" value="F:hydrolase activity"/>
    <property type="evidence" value="ECO:0007669"/>
    <property type="project" value="UniProtKB-KW"/>
</dbReference>
<evidence type="ECO:0000256" key="1">
    <source>
        <dbReference type="ARBA" id="ARBA00022801"/>
    </source>
</evidence>
<gene>
    <name evidence="5" type="ORF">STAS_13103</name>
</gene>
<keyword evidence="2 5" id="KW-0347">Helicase</keyword>
<keyword evidence="2 5" id="KW-0547">Nucleotide-binding</keyword>
<accession>A0A5A7PXA2</accession>